<organism evidence="2 3">
    <name type="scientific">Lysobacter silvisoli</name>
    <dbReference type="NCBI Taxonomy" id="2293254"/>
    <lineage>
        <taxon>Bacteria</taxon>
        <taxon>Pseudomonadati</taxon>
        <taxon>Pseudomonadota</taxon>
        <taxon>Gammaproteobacteria</taxon>
        <taxon>Lysobacterales</taxon>
        <taxon>Lysobacteraceae</taxon>
        <taxon>Lysobacter</taxon>
    </lineage>
</organism>
<name>A0A371K4T8_9GAMM</name>
<keyword evidence="1" id="KW-0732">Signal</keyword>
<evidence type="ECO:0000313" key="3">
    <source>
        <dbReference type="Proteomes" id="UP000264492"/>
    </source>
</evidence>
<evidence type="ECO:0000256" key="1">
    <source>
        <dbReference type="SAM" id="SignalP"/>
    </source>
</evidence>
<accession>A0A371K4T8</accession>
<dbReference type="Proteomes" id="UP000264492">
    <property type="component" value="Unassembled WGS sequence"/>
</dbReference>
<protein>
    <submittedName>
        <fullName evidence="2">Uncharacterized protein</fullName>
    </submittedName>
</protein>
<dbReference type="OrthoDB" id="274297at2"/>
<dbReference type="EMBL" id="QTSU01000001">
    <property type="protein sequence ID" value="RDZ28908.1"/>
    <property type="molecule type" value="Genomic_DNA"/>
</dbReference>
<proteinExistence type="predicted"/>
<feature type="signal peptide" evidence="1">
    <location>
        <begin position="1"/>
        <end position="25"/>
    </location>
</feature>
<dbReference type="RefSeq" id="WP_115858344.1">
    <property type="nucleotide sequence ID" value="NZ_QTSU01000001.1"/>
</dbReference>
<keyword evidence="3" id="KW-1185">Reference proteome</keyword>
<gene>
    <name evidence="2" type="ORF">DX914_07335</name>
</gene>
<dbReference type="AlphaFoldDB" id="A0A371K4T8"/>
<reference evidence="2 3" key="1">
    <citation type="submission" date="2018-08" db="EMBL/GenBank/DDBJ databases">
        <title>Lysobacter sp. zong2l5, whole genome shotgun sequence.</title>
        <authorList>
            <person name="Zhang X."/>
            <person name="Feng G."/>
            <person name="Zhu H."/>
        </authorList>
    </citation>
    <scope>NUCLEOTIDE SEQUENCE [LARGE SCALE GENOMIC DNA]</scope>
    <source>
        <strain evidence="3">zong2l5</strain>
    </source>
</reference>
<evidence type="ECO:0000313" key="2">
    <source>
        <dbReference type="EMBL" id="RDZ28908.1"/>
    </source>
</evidence>
<feature type="chain" id="PRO_5016629519" evidence="1">
    <location>
        <begin position="26"/>
        <end position="298"/>
    </location>
</feature>
<comment type="caution">
    <text evidence="2">The sequence shown here is derived from an EMBL/GenBank/DDBJ whole genome shotgun (WGS) entry which is preliminary data.</text>
</comment>
<sequence length="298" mass="32623">MTKTFRRCTAIALAFAGLFAVSAQAETVFSTTSQDGDPVGLGQSAVFTDTDSAMTFEGDAHSIRMTVARDDDHWYVSLGAPTQRRFEVGRYYHAEHPTLRTGRAPFVYMANTGRRCNDLWGEIHIQQVEYDRQGRIAALEATVLQRCDNATAPVLAAVIRHNVAPYSLKFVSGGDDPVGLGQQKTYLGDTSTFALNGDTGYMHLTVSGQRDVWRIDLMPSPGTAIQPGTWPIGTTTGPMFMFDRPTGGRCSWISGGQVEVKGVRYDSLDGRMTGIHLEFQQFCDGADKPLTGTVRYGM</sequence>